<evidence type="ECO:0000256" key="1">
    <source>
        <dbReference type="SAM" id="MobiDB-lite"/>
    </source>
</evidence>
<reference evidence="2 3" key="1">
    <citation type="journal article" date="2013" name="Genome Biol.">
        <title>Genome of Acanthamoeba castellanii highlights extensive lateral gene transfer and early evolution of tyrosine kinase signaling.</title>
        <authorList>
            <person name="Clarke M."/>
            <person name="Lohan A.J."/>
            <person name="Liu B."/>
            <person name="Lagkouvardos I."/>
            <person name="Roy S."/>
            <person name="Zafar N."/>
            <person name="Bertelli C."/>
            <person name="Schilde C."/>
            <person name="Kianianmomeni A."/>
            <person name="Burglin T.R."/>
            <person name="Frech C."/>
            <person name="Turcotte B."/>
            <person name="Kopec K.O."/>
            <person name="Synnott J.M."/>
            <person name="Choo C."/>
            <person name="Paponov I."/>
            <person name="Finkler A."/>
            <person name="Soon Heng Tan C."/>
            <person name="Hutchins A.P."/>
            <person name="Weinmeier T."/>
            <person name="Rattei T."/>
            <person name="Chu J.S."/>
            <person name="Gimenez G."/>
            <person name="Irimia M."/>
            <person name="Rigden D.J."/>
            <person name="Fitzpatrick D.A."/>
            <person name="Lorenzo-Morales J."/>
            <person name="Bateman A."/>
            <person name="Chiu C.H."/>
            <person name="Tang P."/>
            <person name="Hegemann P."/>
            <person name="Fromm H."/>
            <person name="Raoult D."/>
            <person name="Greub G."/>
            <person name="Miranda-Saavedra D."/>
            <person name="Chen N."/>
            <person name="Nash P."/>
            <person name="Ginger M.L."/>
            <person name="Horn M."/>
            <person name="Schaap P."/>
            <person name="Caler L."/>
            <person name="Loftus B."/>
        </authorList>
    </citation>
    <scope>NUCLEOTIDE SEQUENCE [LARGE SCALE GENOMIC DNA]</scope>
    <source>
        <strain evidence="2 3">Neff</strain>
    </source>
</reference>
<dbReference type="EMBL" id="KB008157">
    <property type="protein sequence ID" value="ELR11110.1"/>
    <property type="molecule type" value="Genomic_DNA"/>
</dbReference>
<organism evidence="2 3">
    <name type="scientific">Acanthamoeba castellanii (strain ATCC 30010 / Neff)</name>
    <dbReference type="NCBI Taxonomy" id="1257118"/>
    <lineage>
        <taxon>Eukaryota</taxon>
        <taxon>Amoebozoa</taxon>
        <taxon>Discosea</taxon>
        <taxon>Longamoebia</taxon>
        <taxon>Centramoebida</taxon>
        <taxon>Acanthamoebidae</taxon>
        <taxon>Acanthamoeba</taxon>
    </lineage>
</organism>
<dbReference type="VEuPathDB" id="AmoebaDB:ACA1_351780"/>
<gene>
    <name evidence="2" type="ORF">ACA1_351780</name>
</gene>
<accession>L8GDB0</accession>
<evidence type="ECO:0000313" key="2">
    <source>
        <dbReference type="EMBL" id="ELR11110.1"/>
    </source>
</evidence>
<dbReference type="Proteomes" id="UP000011083">
    <property type="component" value="Unassembled WGS sequence"/>
</dbReference>
<dbReference type="GeneID" id="14911535"/>
<feature type="region of interest" description="Disordered" evidence="1">
    <location>
        <begin position="1"/>
        <end position="28"/>
    </location>
</feature>
<name>L8GDB0_ACACF</name>
<keyword evidence="3" id="KW-1185">Reference proteome</keyword>
<sequence>MLNGPREKRDWGAAGTEEQKGPRERCRPTNLSWRRTAPVLRRCATPLISPQLDIHPQAKTHLGEVGLDDLSTHWSRSSFFTGLLSFIHSFISANTNKPPTPTTRNGLRSDLARHGSRRRRWHHVRLCPVAALWPVPRRSLPRRRQLLPDDDQHDQLLPRCSRVLPDPRGQQPGPLRRRRRVLPQRAGHVQAGGRHLPPWPAVLAHVSAHRRRHSSAHSPGVPGQRAEGSGGLLPACLWHVAVLPRRARVLPDRDQCGRALRRRERMLPQRGRRVQPGRHGLSRWSPVRPCLRLMRPSSEIATRPSLACGPSATCPCKMLMPSSHPTPLLHSICCFLHDH</sequence>
<evidence type="ECO:0000313" key="3">
    <source>
        <dbReference type="Proteomes" id="UP000011083"/>
    </source>
</evidence>
<feature type="compositionally biased region" description="Low complexity" evidence="1">
    <location>
        <begin position="155"/>
        <end position="174"/>
    </location>
</feature>
<dbReference type="RefSeq" id="XP_004333123.1">
    <property type="nucleotide sequence ID" value="XM_004333075.1"/>
</dbReference>
<dbReference type="KEGG" id="acan:ACA1_351780"/>
<feature type="region of interest" description="Disordered" evidence="1">
    <location>
        <begin position="146"/>
        <end position="198"/>
    </location>
</feature>
<proteinExistence type="predicted"/>
<dbReference type="AlphaFoldDB" id="L8GDB0"/>
<protein>
    <submittedName>
        <fullName evidence="2">Uncharacterized protein</fullName>
    </submittedName>
</protein>
<feature type="region of interest" description="Disordered" evidence="1">
    <location>
        <begin position="208"/>
        <end position="227"/>
    </location>
</feature>
<feature type="compositionally biased region" description="Basic and acidic residues" evidence="1">
    <location>
        <begin position="1"/>
        <end position="27"/>
    </location>
</feature>